<accession>A0AAD9PIP0</accession>
<name>A0AAD9PIP0_9APIC</name>
<protein>
    <submittedName>
        <fullName evidence="1">Uncharacterized protein</fullName>
    </submittedName>
</protein>
<dbReference type="GeneID" id="94337717"/>
<evidence type="ECO:0000313" key="1">
    <source>
        <dbReference type="EMBL" id="KAK2195118.1"/>
    </source>
</evidence>
<keyword evidence="2" id="KW-1185">Reference proteome</keyword>
<organism evidence="1 2">
    <name type="scientific">Babesia duncani</name>
    <dbReference type="NCBI Taxonomy" id="323732"/>
    <lineage>
        <taxon>Eukaryota</taxon>
        <taxon>Sar</taxon>
        <taxon>Alveolata</taxon>
        <taxon>Apicomplexa</taxon>
        <taxon>Aconoidasida</taxon>
        <taxon>Piroplasmida</taxon>
        <taxon>Babesiidae</taxon>
        <taxon>Babesia</taxon>
    </lineage>
</organism>
<reference evidence="1" key="1">
    <citation type="journal article" date="2023" name="Nat. Microbiol.">
        <title>Babesia duncani multi-omics identifies virulence factors and drug targets.</title>
        <authorList>
            <person name="Singh P."/>
            <person name="Lonardi S."/>
            <person name="Liang Q."/>
            <person name="Vydyam P."/>
            <person name="Khabirova E."/>
            <person name="Fang T."/>
            <person name="Gihaz S."/>
            <person name="Thekkiniath J."/>
            <person name="Munshi M."/>
            <person name="Abel S."/>
            <person name="Ciampossin L."/>
            <person name="Batugedara G."/>
            <person name="Gupta M."/>
            <person name="Lu X.M."/>
            <person name="Lenz T."/>
            <person name="Chakravarty S."/>
            <person name="Cornillot E."/>
            <person name="Hu Y."/>
            <person name="Ma W."/>
            <person name="Gonzalez L.M."/>
            <person name="Sanchez S."/>
            <person name="Estrada K."/>
            <person name="Sanchez-Flores A."/>
            <person name="Montero E."/>
            <person name="Harb O.S."/>
            <person name="Le Roch K.G."/>
            <person name="Mamoun C.B."/>
        </authorList>
    </citation>
    <scope>NUCLEOTIDE SEQUENCE</scope>
    <source>
        <strain evidence="1">WA1</strain>
    </source>
</reference>
<dbReference type="EMBL" id="JALLKP010000005">
    <property type="protein sequence ID" value="KAK2195118.1"/>
    <property type="molecule type" value="Genomic_DNA"/>
</dbReference>
<dbReference type="RefSeq" id="XP_067801961.1">
    <property type="nucleotide sequence ID" value="XM_067948430.1"/>
</dbReference>
<evidence type="ECO:0000313" key="2">
    <source>
        <dbReference type="Proteomes" id="UP001214638"/>
    </source>
</evidence>
<dbReference type="Proteomes" id="UP001214638">
    <property type="component" value="Unassembled WGS sequence"/>
</dbReference>
<proteinExistence type="predicted"/>
<sequence length="311" mass="35063">MARDGKKNTVRSRACTLLQIPIYRVLESQMGDPVLSHWIGADGVVAGTALGRVAAYIFDCPTFELMHGSHAPNNQSISNDDSIPLVDIESGSVSARDQYSPRPNNDSTEGVKASFLNAFNFLKIRQPEKTRLHKDLPGRYTVFASFSDEAIRACFIHKRLLYCMVGTSSIAIYDVDAYTLKAVYQLHIERRVGYQQIAFAKDKILIDSMRTTTILDPITQEQRNPLQRLYPSNVLDFNGNAMVCYHKNYKDYLVQVFFLDNDGGGPRFVKYILIIAACPSPSRYQKVHILSPMENYGFVLTISKLIYSGIR</sequence>
<gene>
    <name evidence="1" type="ORF">BdWA1_003420</name>
</gene>
<comment type="caution">
    <text evidence="1">The sequence shown here is derived from an EMBL/GenBank/DDBJ whole genome shotgun (WGS) entry which is preliminary data.</text>
</comment>
<dbReference type="KEGG" id="bdw:94337717"/>
<dbReference type="AlphaFoldDB" id="A0AAD9PIP0"/>